<keyword evidence="1" id="KW-1133">Transmembrane helix</keyword>
<gene>
    <name evidence="2" type="ORF">FNM00_01275</name>
</gene>
<evidence type="ECO:0000313" key="3">
    <source>
        <dbReference type="Proteomes" id="UP000316988"/>
    </source>
</evidence>
<keyword evidence="1" id="KW-0812">Transmembrane</keyword>
<sequence length="125" mass="13390">MNEPIPAQPDMPQISIGDIGVSPQSVFLPTGAFPIAGTTWQIADYSRSEERIPAWAIVCAIVFFLFCLLGLLFLLVKERTTTGYVQVTVSGPGFAHTATIPAGSPQTAPMVTQQVNWARGLAART</sequence>
<evidence type="ECO:0000313" key="2">
    <source>
        <dbReference type="EMBL" id="TSD68256.1"/>
    </source>
</evidence>
<keyword evidence="1" id="KW-0472">Membrane</keyword>
<keyword evidence="3" id="KW-1185">Reference proteome</keyword>
<evidence type="ECO:0000256" key="1">
    <source>
        <dbReference type="SAM" id="Phobius"/>
    </source>
</evidence>
<proteinExistence type="predicted"/>
<reference evidence="2 3" key="1">
    <citation type="submission" date="2019-07" db="EMBL/GenBank/DDBJ databases">
        <authorList>
            <person name="Zhao L.H."/>
        </authorList>
    </citation>
    <scope>NUCLEOTIDE SEQUENCE [LARGE SCALE GENOMIC DNA]</scope>
    <source>
        <strain evidence="2 3">Co35</strain>
    </source>
</reference>
<organism evidence="2 3">
    <name type="scientific">Aeromicrobium piscarium</name>
    <dbReference type="NCBI Taxonomy" id="2590901"/>
    <lineage>
        <taxon>Bacteria</taxon>
        <taxon>Bacillati</taxon>
        <taxon>Actinomycetota</taxon>
        <taxon>Actinomycetes</taxon>
        <taxon>Propionibacteriales</taxon>
        <taxon>Nocardioidaceae</taxon>
        <taxon>Aeromicrobium</taxon>
    </lineage>
</organism>
<dbReference type="Proteomes" id="UP000316988">
    <property type="component" value="Unassembled WGS sequence"/>
</dbReference>
<name>A0A554SPH4_9ACTN</name>
<dbReference type="AlphaFoldDB" id="A0A554SPH4"/>
<dbReference type="RefSeq" id="WP_143911204.1">
    <property type="nucleotide sequence ID" value="NZ_VLNT01000001.1"/>
</dbReference>
<dbReference type="OrthoDB" id="5111891at2"/>
<comment type="caution">
    <text evidence="2">The sequence shown here is derived from an EMBL/GenBank/DDBJ whole genome shotgun (WGS) entry which is preliminary data.</text>
</comment>
<protein>
    <submittedName>
        <fullName evidence="2">Uncharacterized protein</fullName>
    </submittedName>
</protein>
<feature type="transmembrane region" description="Helical" evidence="1">
    <location>
        <begin position="54"/>
        <end position="76"/>
    </location>
</feature>
<dbReference type="EMBL" id="VLNT01000001">
    <property type="protein sequence ID" value="TSD68256.1"/>
    <property type="molecule type" value="Genomic_DNA"/>
</dbReference>
<accession>A0A554SPH4</accession>